<gene>
    <name evidence="1" type="ORF">ANE_LOCUS25100</name>
</gene>
<keyword evidence="2" id="KW-1185">Reference proteome</keyword>
<proteinExistence type="predicted"/>
<dbReference type="Proteomes" id="UP000489600">
    <property type="component" value="Unassembled WGS sequence"/>
</dbReference>
<name>A0A565CME9_9BRAS</name>
<sequence>MIIELKEEEEPAKRGKETNMQSLTSNEVAGFAVGALLLGATIAAPKVDAFIAAAQRRFGILESVSDHHHVMCFYKTNYCRSLGMCRKCGDLKSVACGRCKGTGSIKSGGIFGFNDSSSNAKSVACDNCQAKGCFPCPECSKS</sequence>
<accession>A0A565CME9</accession>
<dbReference type="PANTHER" id="PTHR37760">
    <property type="entry name" value="CHAPERONE"/>
    <property type="match status" value="1"/>
</dbReference>
<dbReference type="OrthoDB" id="566409at2759"/>
<comment type="caution">
    <text evidence="1">The sequence shown here is derived from an EMBL/GenBank/DDBJ whole genome shotgun (WGS) entry which is preliminary data.</text>
</comment>
<protein>
    <submittedName>
        <fullName evidence="1">Uncharacterized protein</fullName>
    </submittedName>
</protein>
<evidence type="ECO:0000313" key="2">
    <source>
        <dbReference type="Proteomes" id="UP000489600"/>
    </source>
</evidence>
<dbReference type="AlphaFoldDB" id="A0A565CME9"/>
<evidence type="ECO:0000313" key="1">
    <source>
        <dbReference type="EMBL" id="VVB14656.1"/>
    </source>
</evidence>
<organism evidence="1 2">
    <name type="scientific">Arabis nemorensis</name>
    <dbReference type="NCBI Taxonomy" id="586526"/>
    <lineage>
        <taxon>Eukaryota</taxon>
        <taxon>Viridiplantae</taxon>
        <taxon>Streptophyta</taxon>
        <taxon>Embryophyta</taxon>
        <taxon>Tracheophyta</taxon>
        <taxon>Spermatophyta</taxon>
        <taxon>Magnoliopsida</taxon>
        <taxon>eudicotyledons</taxon>
        <taxon>Gunneridae</taxon>
        <taxon>Pentapetalae</taxon>
        <taxon>rosids</taxon>
        <taxon>malvids</taxon>
        <taxon>Brassicales</taxon>
        <taxon>Brassicaceae</taxon>
        <taxon>Arabideae</taxon>
        <taxon>Arabis</taxon>
    </lineage>
</organism>
<dbReference type="EMBL" id="CABITT030000008">
    <property type="protein sequence ID" value="VVB14656.1"/>
    <property type="molecule type" value="Genomic_DNA"/>
</dbReference>
<reference evidence="1" key="1">
    <citation type="submission" date="2019-07" db="EMBL/GenBank/DDBJ databases">
        <authorList>
            <person name="Dittberner H."/>
        </authorList>
    </citation>
    <scope>NUCLEOTIDE SEQUENCE [LARGE SCALE GENOMIC DNA]</scope>
</reference>
<dbReference type="PANTHER" id="PTHR37760:SF1">
    <property type="entry name" value="CHAPERONE"/>
    <property type="match status" value="1"/>
</dbReference>